<reference evidence="2 3" key="1">
    <citation type="submission" date="2021-06" db="EMBL/GenBank/DDBJ databases">
        <authorList>
            <person name="Palmer J.M."/>
        </authorList>
    </citation>
    <scope>NUCLEOTIDE SEQUENCE [LARGE SCALE GENOMIC DNA]</scope>
    <source>
        <strain evidence="2 3">AS_MEX2019</strain>
        <tissue evidence="2">Muscle</tissue>
    </source>
</reference>
<dbReference type="PANTHER" id="PTHR22775:SF3">
    <property type="entry name" value="SORTING NEXIN-13"/>
    <property type="match status" value="1"/>
</dbReference>
<keyword evidence="1" id="KW-0472">Membrane</keyword>
<sequence length="153" mass="17610">ASLSIWGWGGLGVVLFFITFGPFAIFYLAFYIFCFIGGGFAVTLLYGKINSEKHLEKCEHSYLPPTQIGIQKTLDDMKLEVKPIKIDRRLTGSSFIDEPLQQVMFWDRWKKSEYPERTCTRENMLTVCRKNLSWDINPGPSYCKAAKLVDPIR</sequence>
<comment type="caution">
    <text evidence="2">The sequence shown here is derived from an EMBL/GenBank/DDBJ whole genome shotgun (WGS) entry which is preliminary data.</text>
</comment>
<dbReference type="EMBL" id="JAHRIP010014429">
    <property type="protein sequence ID" value="MEQ2285718.1"/>
    <property type="molecule type" value="Genomic_DNA"/>
</dbReference>
<keyword evidence="1" id="KW-0812">Transmembrane</keyword>
<evidence type="ECO:0000313" key="2">
    <source>
        <dbReference type="EMBL" id="MEQ2285718.1"/>
    </source>
</evidence>
<keyword evidence="3" id="KW-1185">Reference proteome</keyword>
<name>A0ABV0XW40_9TELE</name>
<proteinExistence type="predicted"/>
<gene>
    <name evidence="2" type="primary">SNX13_1</name>
    <name evidence="2" type="ORF">AMECASPLE_034834</name>
</gene>
<dbReference type="PANTHER" id="PTHR22775">
    <property type="entry name" value="SORTING NEXIN"/>
    <property type="match status" value="1"/>
</dbReference>
<evidence type="ECO:0000313" key="3">
    <source>
        <dbReference type="Proteomes" id="UP001469553"/>
    </source>
</evidence>
<feature type="transmembrane region" description="Helical" evidence="1">
    <location>
        <begin position="14"/>
        <end position="47"/>
    </location>
</feature>
<feature type="non-terminal residue" evidence="2">
    <location>
        <position position="1"/>
    </location>
</feature>
<organism evidence="2 3">
    <name type="scientific">Ameca splendens</name>
    <dbReference type="NCBI Taxonomy" id="208324"/>
    <lineage>
        <taxon>Eukaryota</taxon>
        <taxon>Metazoa</taxon>
        <taxon>Chordata</taxon>
        <taxon>Craniata</taxon>
        <taxon>Vertebrata</taxon>
        <taxon>Euteleostomi</taxon>
        <taxon>Actinopterygii</taxon>
        <taxon>Neopterygii</taxon>
        <taxon>Teleostei</taxon>
        <taxon>Neoteleostei</taxon>
        <taxon>Acanthomorphata</taxon>
        <taxon>Ovalentaria</taxon>
        <taxon>Atherinomorphae</taxon>
        <taxon>Cyprinodontiformes</taxon>
        <taxon>Goodeidae</taxon>
        <taxon>Ameca</taxon>
    </lineage>
</organism>
<accession>A0ABV0XW40</accession>
<protein>
    <submittedName>
        <fullName evidence="2">Sorting nexin 13</fullName>
    </submittedName>
</protein>
<evidence type="ECO:0000256" key="1">
    <source>
        <dbReference type="SAM" id="Phobius"/>
    </source>
</evidence>
<keyword evidence="1" id="KW-1133">Transmembrane helix</keyword>
<dbReference type="Proteomes" id="UP001469553">
    <property type="component" value="Unassembled WGS sequence"/>
</dbReference>